<evidence type="ECO:0000256" key="1">
    <source>
        <dbReference type="ARBA" id="ARBA00022553"/>
    </source>
</evidence>
<dbReference type="RefSeq" id="WP_203673115.1">
    <property type="nucleotide sequence ID" value="NZ_BONP01000007.1"/>
</dbReference>
<dbReference type="InterPro" id="IPR008984">
    <property type="entry name" value="SMAD_FHA_dom_sf"/>
</dbReference>
<organism evidence="4 5">
    <name type="scientific">Cellulomonas phragmiteti</name>
    <dbReference type="NCBI Taxonomy" id="478780"/>
    <lineage>
        <taxon>Bacteria</taxon>
        <taxon>Bacillati</taxon>
        <taxon>Actinomycetota</taxon>
        <taxon>Actinomycetes</taxon>
        <taxon>Micrococcales</taxon>
        <taxon>Cellulomonadaceae</taxon>
        <taxon>Cellulomonas</taxon>
    </lineage>
</organism>
<keyword evidence="5" id="KW-1185">Reference proteome</keyword>
<sequence>MSDDRGAPDGVLPAYRGDGPDTTMTFGSLEPVDAEAPPVGLTGDEAAAVHALPPTSALLLMQRGGPSAGARFLLDAERTTAGRSTSADIFLDDVTVSRKHAEFVRDGQQFVVRDIGSLNGTYVNRARIDAAALRPGDEVQIGKYRMTFHPSPHRDAS</sequence>
<dbReference type="EMBL" id="BONP01000007">
    <property type="protein sequence ID" value="GIG39874.1"/>
    <property type="molecule type" value="Genomic_DNA"/>
</dbReference>
<gene>
    <name evidence="4" type="ORF">Cph01nite_16360</name>
</gene>
<reference evidence="4 5" key="1">
    <citation type="submission" date="2021-01" db="EMBL/GenBank/DDBJ databases">
        <title>Whole genome shotgun sequence of Cellulomonas phragmiteti NBRC 110785.</title>
        <authorList>
            <person name="Komaki H."/>
            <person name="Tamura T."/>
        </authorList>
    </citation>
    <scope>NUCLEOTIDE SEQUENCE [LARGE SCALE GENOMIC DNA]</scope>
    <source>
        <strain evidence="4 5">NBRC 110785</strain>
    </source>
</reference>
<proteinExistence type="predicted"/>
<dbReference type="Gene3D" id="2.60.200.20">
    <property type="match status" value="1"/>
</dbReference>
<dbReference type="PROSITE" id="PS50006">
    <property type="entry name" value="FHA_DOMAIN"/>
    <property type="match status" value="1"/>
</dbReference>
<feature type="region of interest" description="Disordered" evidence="2">
    <location>
        <begin position="1"/>
        <end position="23"/>
    </location>
</feature>
<evidence type="ECO:0000313" key="5">
    <source>
        <dbReference type="Proteomes" id="UP000614741"/>
    </source>
</evidence>
<dbReference type="PANTHER" id="PTHR23308">
    <property type="entry name" value="NUCLEAR INHIBITOR OF PROTEIN PHOSPHATASE-1"/>
    <property type="match status" value="1"/>
</dbReference>
<dbReference type="SUPFAM" id="SSF49879">
    <property type="entry name" value="SMAD/FHA domain"/>
    <property type="match status" value="1"/>
</dbReference>
<comment type="caution">
    <text evidence="4">The sequence shown here is derived from an EMBL/GenBank/DDBJ whole genome shotgun (WGS) entry which is preliminary data.</text>
</comment>
<evidence type="ECO:0000256" key="2">
    <source>
        <dbReference type="SAM" id="MobiDB-lite"/>
    </source>
</evidence>
<feature type="domain" description="FHA" evidence="3">
    <location>
        <begin position="79"/>
        <end position="128"/>
    </location>
</feature>
<dbReference type="SMART" id="SM00240">
    <property type="entry name" value="FHA"/>
    <property type="match status" value="1"/>
</dbReference>
<dbReference type="Pfam" id="PF00498">
    <property type="entry name" value="FHA"/>
    <property type="match status" value="1"/>
</dbReference>
<dbReference type="Proteomes" id="UP000614741">
    <property type="component" value="Unassembled WGS sequence"/>
</dbReference>
<evidence type="ECO:0000259" key="3">
    <source>
        <dbReference type="PROSITE" id="PS50006"/>
    </source>
</evidence>
<evidence type="ECO:0000313" key="4">
    <source>
        <dbReference type="EMBL" id="GIG39874.1"/>
    </source>
</evidence>
<name>A0ABQ4DKK2_9CELL</name>
<accession>A0ABQ4DKK2</accession>
<dbReference type="InterPro" id="IPR000253">
    <property type="entry name" value="FHA_dom"/>
</dbReference>
<keyword evidence="1" id="KW-0597">Phosphoprotein</keyword>
<dbReference type="InterPro" id="IPR050923">
    <property type="entry name" value="Cell_Proc_Reg/RNA_Proc"/>
</dbReference>
<protein>
    <submittedName>
        <fullName evidence="4">Phosphopeptide-binding protein</fullName>
    </submittedName>
</protein>